<keyword evidence="4" id="KW-1185">Reference proteome</keyword>
<keyword evidence="2" id="KW-0732">Signal</keyword>
<feature type="compositionally biased region" description="Basic and acidic residues" evidence="1">
    <location>
        <begin position="205"/>
        <end position="215"/>
    </location>
</feature>
<feature type="region of interest" description="Disordered" evidence="1">
    <location>
        <begin position="205"/>
        <end position="227"/>
    </location>
</feature>
<dbReference type="EMBL" id="JABDTM020023051">
    <property type="protein sequence ID" value="KAH0815473.1"/>
    <property type="molecule type" value="Genomic_DNA"/>
</dbReference>
<gene>
    <name evidence="3" type="ORF">GEV33_007317</name>
</gene>
<feature type="compositionally biased region" description="Low complexity" evidence="1">
    <location>
        <begin position="83"/>
        <end position="94"/>
    </location>
</feature>
<feature type="region of interest" description="Disordered" evidence="1">
    <location>
        <begin position="83"/>
        <end position="128"/>
    </location>
</feature>
<reference evidence="3" key="1">
    <citation type="journal article" date="2020" name="J Insects Food Feed">
        <title>The yellow mealworm (Tenebrio molitor) genome: a resource for the emerging insects as food and feed industry.</title>
        <authorList>
            <person name="Eriksson T."/>
            <person name="Andere A."/>
            <person name="Kelstrup H."/>
            <person name="Emery V."/>
            <person name="Picard C."/>
        </authorList>
    </citation>
    <scope>NUCLEOTIDE SEQUENCE</scope>
    <source>
        <strain evidence="3">Stoneville</strain>
        <tissue evidence="3">Whole head</tissue>
    </source>
</reference>
<proteinExistence type="predicted"/>
<evidence type="ECO:0000313" key="3">
    <source>
        <dbReference type="EMBL" id="KAH0815473.1"/>
    </source>
</evidence>
<evidence type="ECO:0000256" key="2">
    <source>
        <dbReference type="SAM" id="SignalP"/>
    </source>
</evidence>
<evidence type="ECO:0000313" key="4">
    <source>
        <dbReference type="Proteomes" id="UP000719412"/>
    </source>
</evidence>
<feature type="chain" id="PRO_5035262860" evidence="2">
    <location>
        <begin position="21"/>
        <end position="227"/>
    </location>
</feature>
<accession>A0A8J6HJH7</accession>
<reference evidence="3" key="2">
    <citation type="submission" date="2021-08" db="EMBL/GenBank/DDBJ databases">
        <authorList>
            <person name="Eriksson T."/>
        </authorList>
    </citation>
    <scope>NUCLEOTIDE SEQUENCE</scope>
    <source>
        <strain evidence="3">Stoneville</strain>
        <tissue evidence="3">Whole head</tissue>
    </source>
</reference>
<dbReference type="Proteomes" id="UP000719412">
    <property type="component" value="Unassembled WGS sequence"/>
</dbReference>
<name>A0A8J6HJH7_TENMO</name>
<comment type="caution">
    <text evidence="3">The sequence shown here is derived from an EMBL/GenBank/DDBJ whole genome shotgun (WGS) entry which is preliminary data.</text>
</comment>
<protein>
    <submittedName>
        <fullName evidence="3">Uncharacterized protein</fullName>
    </submittedName>
</protein>
<sequence>MWHLLVLNFVFDLYPVVVKSAWVEIPQLPDKKPPQFVFGAPKVSFPEQKFPTATPTNHKIVTTTPKLPVTTLASYRHVMTTPTISPLTTTSPTPRLEERADNEVEETPTASTGEIAKQYSPPEGENKTEETNYSGFLHLLHSIQQTLTLNAKKSLKNKISLLTNLRDTLLANIGKFAKIALSKLSIVLQDDRMGSLWQRSEDVSEARGHDDHEMEFPSNEGALMTIG</sequence>
<organism evidence="3 4">
    <name type="scientific">Tenebrio molitor</name>
    <name type="common">Yellow mealworm beetle</name>
    <dbReference type="NCBI Taxonomy" id="7067"/>
    <lineage>
        <taxon>Eukaryota</taxon>
        <taxon>Metazoa</taxon>
        <taxon>Ecdysozoa</taxon>
        <taxon>Arthropoda</taxon>
        <taxon>Hexapoda</taxon>
        <taxon>Insecta</taxon>
        <taxon>Pterygota</taxon>
        <taxon>Neoptera</taxon>
        <taxon>Endopterygota</taxon>
        <taxon>Coleoptera</taxon>
        <taxon>Polyphaga</taxon>
        <taxon>Cucujiformia</taxon>
        <taxon>Tenebrionidae</taxon>
        <taxon>Tenebrio</taxon>
    </lineage>
</organism>
<evidence type="ECO:0000256" key="1">
    <source>
        <dbReference type="SAM" id="MobiDB-lite"/>
    </source>
</evidence>
<dbReference type="AlphaFoldDB" id="A0A8J6HJH7"/>
<feature type="signal peptide" evidence="2">
    <location>
        <begin position="1"/>
        <end position="20"/>
    </location>
</feature>